<feature type="compositionally biased region" description="Basic and acidic residues" evidence="1">
    <location>
        <begin position="9"/>
        <end position="28"/>
    </location>
</feature>
<evidence type="ECO:0000313" key="3">
    <source>
        <dbReference type="Proteomes" id="UP000019376"/>
    </source>
</evidence>
<gene>
    <name evidence="2" type="ORF">PDE_02739</name>
</gene>
<proteinExistence type="predicted"/>
<dbReference type="CDD" id="cd14688">
    <property type="entry name" value="bZIP_YAP"/>
    <property type="match status" value="1"/>
</dbReference>
<feature type="compositionally biased region" description="Low complexity" evidence="1">
    <location>
        <begin position="125"/>
        <end position="142"/>
    </location>
</feature>
<protein>
    <recommendedName>
        <fullName evidence="4">BZIP domain-containing protein</fullName>
    </recommendedName>
</protein>
<reference evidence="2 3" key="1">
    <citation type="journal article" date="2013" name="PLoS ONE">
        <title>Genomic and secretomic analyses reveal unique features of the lignocellulolytic enzyme system of Penicillium decumbens.</title>
        <authorList>
            <person name="Liu G."/>
            <person name="Zhang L."/>
            <person name="Wei X."/>
            <person name="Zou G."/>
            <person name="Qin Y."/>
            <person name="Ma L."/>
            <person name="Li J."/>
            <person name="Zheng H."/>
            <person name="Wang S."/>
            <person name="Wang C."/>
            <person name="Xun L."/>
            <person name="Zhao G.-P."/>
            <person name="Zhou Z."/>
            <person name="Qu Y."/>
        </authorList>
    </citation>
    <scope>NUCLEOTIDE SEQUENCE [LARGE SCALE GENOMIC DNA]</scope>
    <source>
        <strain evidence="3">114-2 / CGMCC 5302</strain>
    </source>
</reference>
<dbReference type="Gene3D" id="1.20.5.170">
    <property type="match status" value="1"/>
</dbReference>
<evidence type="ECO:0008006" key="4">
    <source>
        <dbReference type="Google" id="ProtNLM"/>
    </source>
</evidence>
<feature type="region of interest" description="Disordered" evidence="1">
    <location>
        <begin position="104"/>
        <end position="142"/>
    </location>
</feature>
<dbReference type="AlphaFoldDB" id="S7ZB19"/>
<dbReference type="eggNOG" id="ENOG502TI4Z">
    <property type="taxonomic scope" value="Eukaryota"/>
</dbReference>
<dbReference type="HOGENOM" id="CLU_065429_0_0_1"/>
<name>S7ZB19_PENO1</name>
<keyword evidence="3" id="KW-1185">Reference proteome</keyword>
<dbReference type="EMBL" id="KB644410">
    <property type="protein sequence ID" value="EPS27795.1"/>
    <property type="molecule type" value="Genomic_DNA"/>
</dbReference>
<evidence type="ECO:0000256" key="1">
    <source>
        <dbReference type="SAM" id="MobiDB-lite"/>
    </source>
</evidence>
<evidence type="ECO:0000313" key="2">
    <source>
        <dbReference type="EMBL" id="EPS27795.1"/>
    </source>
</evidence>
<accession>S7ZB19</accession>
<dbReference type="Proteomes" id="UP000019376">
    <property type="component" value="Unassembled WGS sequence"/>
</dbReference>
<dbReference type="PhylomeDB" id="S7ZB19"/>
<sequence>MDVDSSQKNVDRLARIRENQRKSRARKQEYVRELEQRLSSYKNEAQQKDIQHRLATQRLEAENRQLRALLGSLGISGELIQQYLQLAHQGAAVNQKVAIPAMQRPTESRAFSPSVRSEPESRLNSARTSASTASSASSTASETSALITKCPSALNVDPRSGATIPASTAGAPASCALTGCAPSKCGPSAGESLGPESEESAAGQGPSQKPMVLPQTQQTPLLHSQSQLPHQLQQPPQQPQDLPQLETSQSKQVNPPLCECSPGDKLPEDEGDLLNTTLCGMAEELINQYNTGGIDVDEIRKRLWAGFKAGAKGDGCRVENQILFQVLDEISNGI</sequence>
<dbReference type="STRING" id="933388.S7ZB19"/>
<dbReference type="PANTHER" id="PTHR42070:SF1">
    <property type="entry name" value="FILAMENT ASSOCIATED PROTEIN, PUTATIVE (AFU_ORTHOLOGUE AFUA_8G06630)-RELATED"/>
    <property type="match status" value="1"/>
</dbReference>
<feature type="region of interest" description="Disordered" evidence="1">
    <location>
        <begin position="1"/>
        <end position="28"/>
    </location>
</feature>
<organism evidence="2 3">
    <name type="scientific">Penicillium oxalicum (strain 114-2 / CGMCC 5302)</name>
    <name type="common">Penicillium decumbens</name>
    <dbReference type="NCBI Taxonomy" id="933388"/>
    <lineage>
        <taxon>Eukaryota</taxon>
        <taxon>Fungi</taxon>
        <taxon>Dikarya</taxon>
        <taxon>Ascomycota</taxon>
        <taxon>Pezizomycotina</taxon>
        <taxon>Eurotiomycetes</taxon>
        <taxon>Eurotiomycetidae</taxon>
        <taxon>Eurotiales</taxon>
        <taxon>Aspergillaceae</taxon>
        <taxon>Penicillium</taxon>
    </lineage>
</organism>
<dbReference type="PANTHER" id="PTHR42070">
    <property type="entry name" value="FILAMENT ASSOCIATED PROTEIN, PUTATIVE (AFU_ORTHOLOGUE AFUA_8G06630)-RELATED"/>
    <property type="match status" value="1"/>
</dbReference>
<feature type="compositionally biased region" description="Low complexity" evidence="1">
    <location>
        <begin position="220"/>
        <end position="245"/>
    </location>
</feature>
<dbReference type="OrthoDB" id="4505928at2759"/>
<feature type="region of interest" description="Disordered" evidence="1">
    <location>
        <begin position="186"/>
        <end position="271"/>
    </location>
</feature>